<dbReference type="InterPro" id="IPR051353">
    <property type="entry name" value="Tobamovirus_resist_UPF0261"/>
</dbReference>
<sequence length="462" mass="49346">MSSDTRPLVALIGTLDTKQAEYQFATTWLQDHGCKVTVLDASTRDAPEGSASGSFEVGTGSKLYRAKELLEGHSSRSRDQSPPTERDAVRDALQSACLHELGELQAQGAVDAIASFGGSQNTAFATSIMRDSRFPIGLPKFMLTTMASGDVSEYLGESDICIMPSVGDISGSLNAITRTTLQNALAAISGMAHTHLASKRADTKSELGQKDHRPLVAISMFGVTTVGVNQISDLLKDKGYEPVAFHATGSGGRTMERLIREGFFCAVIDLTVTELCDHLYDGVLSAGPDRLTAAAAYGIPQVVSLGALDMINFGSLSSLPSRYELEKSSEKGPMHHTKDGAQVYEHNSQVTLVRTSSHQCRELGAFLVGQLVKGLERLGRDKAAAPIRILFPQAGISAMDGTDGVWDDPEARDALLDGVQGALQEHAASRDIKNTIQVVTKDSHINSPEFAQAVVDELLSII</sequence>
<dbReference type="Pfam" id="PF23189">
    <property type="entry name" value="UPF0261_C"/>
    <property type="match status" value="1"/>
</dbReference>
<dbReference type="Pfam" id="PF06792">
    <property type="entry name" value="UPF0261"/>
    <property type="match status" value="1"/>
</dbReference>
<proteinExistence type="predicted"/>
<dbReference type="PANTHER" id="PTHR31862">
    <property type="entry name" value="UPF0261 DOMAIN PROTEIN (AFU_ORTHOLOGUE AFUA_1G10120)"/>
    <property type="match status" value="1"/>
</dbReference>
<gene>
    <name evidence="3" type="ORF">PANT_6c00132</name>
</gene>
<organism evidence="3 4">
    <name type="scientific">Pseudozyma antarctica (strain T-34)</name>
    <name type="common">Yeast</name>
    <name type="synonym">Candida antarctica</name>
    <dbReference type="NCBI Taxonomy" id="1151754"/>
    <lineage>
        <taxon>Eukaryota</taxon>
        <taxon>Fungi</taxon>
        <taxon>Dikarya</taxon>
        <taxon>Basidiomycota</taxon>
        <taxon>Ustilaginomycotina</taxon>
        <taxon>Ustilaginomycetes</taxon>
        <taxon>Ustilaginales</taxon>
        <taxon>Ustilaginaceae</taxon>
        <taxon>Moesziomyces</taxon>
    </lineage>
</organism>
<dbReference type="Gene3D" id="3.40.50.12020">
    <property type="entry name" value="Uncharacterised protein family UPF0261, NN domain"/>
    <property type="match status" value="1"/>
</dbReference>
<dbReference type="EMBL" id="DF196772">
    <property type="protein sequence ID" value="GAC72227.1"/>
    <property type="molecule type" value="Genomic_DNA"/>
</dbReference>
<dbReference type="Gene3D" id="3.40.50.12030">
    <property type="entry name" value="Uncharacterised protein family UPF0261, NC domain"/>
    <property type="match status" value="1"/>
</dbReference>
<evidence type="ECO:0000313" key="4">
    <source>
        <dbReference type="Proteomes" id="UP000011976"/>
    </source>
</evidence>
<evidence type="ECO:0000259" key="1">
    <source>
        <dbReference type="Pfam" id="PF06792"/>
    </source>
</evidence>
<dbReference type="NCBIfam" id="NF002674">
    <property type="entry name" value="PRK02399.1-2"/>
    <property type="match status" value="1"/>
</dbReference>
<dbReference type="Proteomes" id="UP000011976">
    <property type="component" value="Unassembled WGS sequence"/>
</dbReference>
<dbReference type="STRING" id="1151754.M9MD21"/>
<evidence type="ECO:0000259" key="2">
    <source>
        <dbReference type="Pfam" id="PF23189"/>
    </source>
</evidence>
<dbReference type="PANTHER" id="PTHR31862:SF1">
    <property type="entry name" value="UPF0261 DOMAIN PROTEIN (AFU_ORTHOLOGUE AFUA_1G10120)"/>
    <property type="match status" value="1"/>
</dbReference>
<name>M9MD21_PSEA3</name>
<dbReference type="InterPro" id="IPR056778">
    <property type="entry name" value="UPF0261_C"/>
</dbReference>
<feature type="domain" description="UPF0261" evidence="1">
    <location>
        <begin position="8"/>
        <end position="195"/>
    </location>
</feature>
<dbReference type="AlphaFoldDB" id="M9MD21"/>
<evidence type="ECO:0000313" key="3">
    <source>
        <dbReference type="EMBL" id="GAC72227.1"/>
    </source>
</evidence>
<dbReference type="OrthoDB" id="10264588at2759"/>
<protein>
    <submittedName>
        <fullName evidence="3">Uncharacterized protein</fullName>
    </submittedName>
</protein>
<feature type="domain" description="UPF0261" evidence="2">
    <location>
        <begin position="213"/>
        <end position="461"/>
    </location>
</feature>
<accession>M9MD21</accession>
<dbReference type="InterPro" id="IPR044122">
    <property type="entry name" value="UPF0261_N"/>
</dbReference>
<reference evidence="4" key="1">
    <citation type="journal article" date="2013" name="Genome Announc.">
        <title>Genome sequence of the basidiomycetous yeast Pseudozyma antarctica T-34, a producer of the glycolipid biosurfactants mannosylerythritol lipids.</title>
        <authorList>
            <person name="Morita T."/>
            <person name="Koike H."/>
            <person name="Koyama Y."/>
            <person name="Hagiwara H."/>
            <person name="Ito E."/>
            <person name="Fukuoka T."/>
            <person name="Imura T."/>
            <person name="Machida M."/>
            <person name="Kitamoto D."/>
        </authorList>
    </citation>
    <scope>NUCLEOTIDE SEQUENCE [LARGE SCALE GENOMIC DNA]</scope>
    <source>
        <strain evidence="4">T-34</strain>
    </source>
</reference>
<dbReference type="CDD" id="cd15488">
    <property type="entry name" value="Tm-1-like"/>
    <property type="match status" value="1"/>
</dbReference>